<evidence type="ECO:0000313" key="5">
    <source>
        <dbReference type="Proteomes" id="UP000325577"/>
    </source>
</evidence>
<dbReference type="PIRSF" id="PIRSF036417">
    <property type="entry name" value="3-ktacl-CoA_syn"/>
    <property type="match status" value="1"/>
</dbReference>
<evidence type="ECO:0000313" key="4">
    <source>
        <dbReference type="EMBL" id="KAA8524484.1"/>
    </source>
</evidence>
<dbReference type="Gene3D" id="3.40.47.10">
    <property type="match status" value="1"/>
</dbReference>
<dbReference type="CDD" id="cd00831">
    <property type="entry name" value="CHS_like"/>
    <property type="match status" value="1"/>
</dbReference>
<reference evidence="4 5" key="1">
    <citation type="submission" date="2019-09" db="EMBL/GenBank/DDBJ databases">
        <title>A chromosome-level genome assembly of the Chinese tupelo Nyssa sinensis.</title>
        <authorList>
            <person name="Yang X."/>
            <person name="Kang M."/>
            <person name="Yang Y."/>
            <person name="Xiong H."/>
            <person name="Wang M."/>
            <person name="Zhang Z."/>
            <person name="Wang Z."/>
            <person name="Wu H."/>
            <person name="Ma T."/>
            <person name="Liu J."/>
            <person name="Xi Z."/>
        </authorList>
    </citation>
    <scope>NUCLEOTIDE SEQUENCE [LARGE SCALE GENOMIC DNA]</scope>
    <source>
        <strain evidence="4">J267</strain>
        <tissue evidence="4">Leaf</tissue>
    </source>
</reference>
<feature type="domain" description="FAE" evidence="3">
    <location>
        <begin position="6"/>
        <end position="271"/>
    </location>
</feature>
<gene>
    <name evidence="4" type="ORF">F0562_010907</name>
</gene>
<evidence type="ECO:0000259" key="3">
    <source>
        <dbReference type="Pfam" id="PF08392"/>
    </source>
</evidence>
<evidence type="ECO:0000256" key="1">
    <source>
        <dbReference type="ARBA" id="ARBA00023315"/>
    </source>
</evidence>
<comment type="catalytic activity">
    <reaction evidence="2">
        <text>a very-long-chain acyl-CoA + malonyl-CoA + H(+) = a very-long-chain 3-oxoacyl-CoA + CO2 + CoA</text>
        <dbReference type="Rhea" id="RHEA:32727"/>
        <dbReference type="ChEBI" id="CHEBI:15378"/>
        <dbReference type="ChEBI" id="CHEBI:16526"/>
        <dbReference type="ChEBI" id="CHEBI:57287"/>
        <dbReference type="ChEBI" id="CHEBI:57384"/>
        <dbReference type="ChEBI" id="CHEBI:90725"/>
        <dbReference type="ChEBI" id="CHEBI:90736"/>
        <dbReference type="EC" id="2.3.1.199"/>
    </reaction>
</comment>
<organism evidence="4 5">
    <name type="scientific">Nyssa sinensis</name>
    <dbReference type="NCBI Taxonomy" id="561372"/>
    <lineage>
        <taxon>Eukaryota</taxon>
        <taxon>Viridiplantae</taxon>
        <taxon>Streptophyta</taxon>
        <taxon>Embryophyta</taxon>
        <taxon>Tracheophyta</taxon>
        <taxon>Spermatophyta</taxon>
        <taxon>Magnoliopsida</taxon>
        <taxon>eudicotyledons</taxon>
        <taxon>Gunneridae</taxon>
        <taxon>Pentapetalae</taxon>
        <taxon>asterids</taxon>
        <taxon>Cornales</taxon>
        <taxon>Nyssaceae</taxon>
        <taxon>Nyssa</taxon>
    </lineage>
</organism>
<dbReference type="InterPro" id="IPR012392">
    <property type="entry name" value="3-ktacl-CoA_syn"/>
</dbReference>
<dbReference type="GO" id="GO:0016020">
    <property type="term" value="C:membrane"/>
    <property type="evidence" value="ECO:0007669"/>
    <property type="project" value="InterPro"/>
</dbReference>
<keyword evidence="5" id="KW-1185">Reference proteome</keyword>
<dbReference type="PANTHER" id="PTHR31561">
    <property type="entry name" value="3-KETOACYL-COA SYNTHASE"/>
    <property type="match status" value="1"/>
</dbReference>
<dbReference type="Pfam" id="PF08392">
    <property type="entry name" value="FAE1_CUT1_RppA"/>
    <property type="match status" value="1"/>
</dbReference>
<keyword evidence="1" id="KW-0808">Transferase</keyword>
<evidence type="ECO:0000256" key="2">
    <source>
        <dbReference type="ARBA" id="ARBA00047375"/>
    </source>
</evidence>
<protein>
    <recommendedName>
        <fullName evidence="3">FAE domain-containing protein</fullName>
    </recommendedName>
</protein>
<dbReference type="GO" id="GO:0009922">
    <property type="term" value="F:fatty acid elongase activity"/>
    <property type="evidence" value="ECO:0007669"/>
    <property type="project" value="UniProtKB-EC"/>
</dbReference>
<proteinExistence type="predicted"/>
<dbReference type="Proteomes" id="UP000325577">
    <property type="component" value="Linkage Group LG4"/>
</dbReference>
<dbReference type="EMBL" id="CM018047">
    <property type="protein sequence ID" value="KAA8524484.1"/>
    <property type="molecule type" value="Genomic_DNA"/>
</dbReference>
<keyword evidence="1" id="KW-0012">Acyltransferase</keyword>
<dbReference type="SUPFAM" id="SSF53901">
    <property type="entry name" value="Thiolase-like"/>
    <property type="match status" value="2"/>
</dbReference>
<dbReference type="InterPro" id="IPR016039">
    <property type="entry name" value="Thiolase-like"/>
</dbReference>
<sequence length="399" mass="44587">MSATRPLKIGKLDAETSAKIATRNEKLGLEEFRFLLKTMVSSGIGEEAYCPRNILLGKEEFPTLTDALSETDEIVFDTLDNLFAKTKTSPQEIDILVMNVSLFTPVPSLTARIINRYKMKDSIKAFNLSGMGCSSSIVAIDLVNHLFKSYKNAFAIVVSTECMGPNWYCGTEKTMMLSNVLFRSGGCSVLLTNNASLKHRAIMKLKCAVRTHLGSNDEAYNSCIQKEDDHDYRGFQLTKHLPKAATKALIQNLRLLVPKILPLRELIRYIIVEGQLLTRLAAGLGLNEYDLEPARMALHRFGNTSSGGGWYVLGYMEAKKRLRKGDKILMINLGAGFKCNNCVWEVMKDLKDTNVWEDCIDSYPPKALVNPFMEKYGWINEADAEEKVQAAIQLNGCIS</sequence>
<accession>A0A5J5A2Q0</accession>
<dbReference type="OrthoDB" id="329835at2759"/>
<name>A0A5J5A2Q0_9ASTE</name>
<dbReference type="InterPro" id="IPR013601">
    <property type="entry name" value="FAE1_typ3_polyketide_synth"/>
</dbReference>
<dbReference type="GO" id="GO:0006633">
    <property type="term" value="P:fatty acid biosynthetic process"/>
    <property type="evidence" value="ECO:0007669"/>
    <property type="project" value="InterPro"/>
</dbReference>
<dbReference type="AlphaFoldDB" id="A0A5J5A2Q0"/>